<dbReference type="Proteomes" id="UP000319771">
    <property type="component" value="Unassembled WGS sequence"/>
</dbReference>
<evidence type="ECO:0000313" key="1">
    <source>
        <dbReference type="EMBL" id="TMQ69475.1"/>
    </source>
</evidence>
<organism evidence="1 2">
    <name type="scientific">Eiseniibacteriota bacterium</name>
    <dbReference type="NCBI Taxonomy" id="2212470"/>
    <lineage>
        <taxon>Bacteria</taxon>
        <taxon>Candidatus Eiseniibacteriota</taxon>
    </lineage>
</organism>
<proteinExistence type="predicted"/>
<gene>
    <name evidence="1" type="ORF">E6K81_14875</name>
</gene>
<name>A0A538U0N3_UNCEI</name>
<reference evidence="1 2" key="1">
    <citation type="journal article" date="2019" name="Nat. Microbiol.">
        <title>Mediterranean grassland soil C-N compound turnover is dependent on rainfall and depth, and is mediated by genomically divergent microorganisms.</title>
        <authorList>
            <person name="Diamond S."/>
            <person name="Andeer P.F."/>
            <person name="Li Z."/>
            <person name="Crits-Christoph A."/>
            <person name="Burstein D."/>
            <person name="Anantharaman K."/>
            <person name="Lane K.R."/>
            <person name="Thomas B.C."/>
            <person name="Pan C."/>
            <person name="Northen T.R."/>
            <person name="Banfield J.F."/>
        </authorList>
    </citation>
    <scope>NUCLEOTIDE SEQUENCE [LARGE SCALE GENOMIC DNA]</scope>
    <source>
        <strain evidence="1">WS_11</strain>
    </source>
</reference>
<comment type="caution">
    <text evidence="1">The sequence shown here is derived from an EMBL/GenBank/DDBJ whole genome shotgun (WGS) entry which is preliminary data.</text>
</comment>
<dbReference type="EMBL" id="VBPB01000305">
    <property type="protein sequence ID" value="TMQ69475.1"/>
    <property type="molecule type" value="Genomic_DNA"/>
</dbReference>
<sequence length="171" mass="19472">MGWLVRLFGAVPRKEMEGIHLDMQRPYWEVDSPTSFWALLRALQGWLPEDAILYFEGGSPVAPINDFLAAHSVPERAHLAMGTIWPRPKVFHVPASPATLTELAEIMERHAAPELAIHFHVYRSHSVLLQWHDAFCDPILLNGSIPEDQVRVFADRVGETFRRRDGASRRS</sequence>
<accession>A0A538U0N3</accession>
<protein>
    <submittedName>
        <fullName evidence="1">Uncharacterized protein</fullName>
    </submittedName>
</protein>
<evidence type="ECO:0000313" key="2">
    <source>
        <dbReference type="Proteomes" id="UP000319771"/>
    </source>
</evidence>
<dbReference type="AlphaFoldDB" id="A0A538U0N3"/>